<feature type="domain" description="Peptidase M16 C-terminal" evidence="12">
    <location>
        <begin position="213"/>
        <end position="315"/>
    </location>
</feature>
<feature type="compositionally biased region" description="Low complexity" evidence="10">
    <location>
        <begin position="467"/>
        <end position="478"/>
    </location>
</feature>
<dbReference type="InterPro" id="IPR011249">
    <property type="entry name" value="Metalloenz_LuxS/M16"/>
</dbReference>
<dbReference type="Gene3D" id="3.30.830.10">
    <property type="entry name" value="Metalloenzyme, LuxS/M16 peptidase-like"/>
    <property type="match status" value="2"/>
</dbReference>
<comment type="cofactor">
    <cofactor evidence="1">
        <name>Zn(2+)</name>
        <dbReference type="ChEBI" id="CHEBI:29105"/>
    </cofactor>
</comment>
<dbReference type="Proteomes" id="UP000887561">
    <property type="component" value="Unplaced"/>
</dbReference>
<keyword evidence="3" id="KW-0645">Protease</keyword>
<dbReference type="PROSITE" id="PS00143">
    <property type="entry name" value="INSULINASE"/>
    <property type="match status" value="1"/>
</dbReference>
<dbReference type="InterPro" id="IPR050361">
    <property type="entry name" value="MPP/UQCRC_Complex"/>
</dbReference>
<dbReference type="InterPro" id="IPR011765">
    <property type="entry name" value="Pept_M16_N"/>
</dbReference>
<proteinExistence type="inferred from homology"/>
<evidence type="ECO:0000256" key="1">
    <source>
        <dbReference type="ARBA" id="ARBA00001947"/>
    </source>
</evidence>
<reference evidence="14" key="1">
    <citation type="submission" date="2022-11" db="UniProtKB">
        <authorList>
            <consortium name="WormBaseParasite"/>
        </authorList>
    </citation>
    <scope>IDENTIFICATION</scope>
</reference>
<evidence type="ECO:0000256" key="10">
    <source>
        <dbReference type="SAM" id="MobiDB-lite"/>
    </source>
</evidence>
<feature type="domain" description="Peptidase M16 N-terminal" evidence="11">
    <location>
        <begin position="61"/>
        <end position="207"/>
    </location>
</feature>
<accession>A0A915M8Z9</accession>
<feature type="region of interest" description="Disordered" evidence="10">
    <location>
        <begin position="465"/>
        <end position="491"/>
    </location>
</feature>
<evidence type="ECO:0000256" key="3">
    <source>
        <dbReference type="ARBA" id="ARBA00022670"/>
    </source>
</evidence>
<keyword evidence="7" id="KW-0482">Metalloprotease</keyword>
<feature type="compositionally biased region" description="Polar residues" evidence="10">
    <location>
        <begin position="479"/>
        <end position="491"/>
    </location>
</feature>
<evidence type="ECO:0000256" key="2">
    <source>
        <dbReference type="ARBA" id="ARBA00004173"/>
    </source>
</evidence>
<keyword evidence="13" id="KW-1185">Reference proteome</keyword>
<dbReference type="SUPFAM" id="SSF63411">
    <property type="entry name" value="LuxS/MPP-like metallohydrolase"/>
    <property type="match status" value="2"/>
</dbReference>
<feature type="region of interest" description="Disordered" evidence="10">
    <location>
        <begin position="599"/>
        <end position="618"/>
    </location>
</feature>
<dbReference type="InterPro" id="IPR007863">
    <property type="entry name" value="Peptidase_M16_C"/>
</dbReference>
<dbReference type="GO" id="GO:0004222">
    <property type="term" value="F:metalloendopeptidase activity"/>
    <property type="evidence" value="ECO:0007669"/>
    <property type="project" value="InterPro"/>
</dbReference>
<evidence type="ECO:0000313" key="14">
    <source>
        <dbReference type="WBParaSite" id="scaffold34808_cov217.g21775"/>
    </source>
</evidence>
<sequence>MLLNKISSFSNSRLNVKNIFAFKNLSSNIISSKAHFSHQPNVKSNIIDSGYKLTTLPSGFRVASETLKMSTATVGVWIDAGSRYEDENNSGVAHFLEHMAFKGTKKRTQHQLELEVEDMGAHLNAYTSREHTVYYAKCLSSDLEKSVEILSDILLRSVYDEGAIYREHQVILREAESIEQNVQEVVFDHLHAIAFAESPLERTILGTNQNIKNMTRDHLIGYVKKYYKGPRMVLTAAGGVDHDYLVELGKKYFGNIERGDEHVLDYERGTFKQSTKTIENPEMKMTYGTLAVEGTSWTNPDNVAIQVANTMIGQYDRTQSVDVGLTGVYFCAEPRALENLVRCICDEWRSLSGDINVDSLERAKSSLLTNCALILDGSTAVCEDIGRQILIYGKRLNVEELAEEINAVTPDTIRSIGERYYLNKPFSYVVVDRVQPLQPLTLKLKRSASGIQRLATTTLTPPLHIKPSSTSAFPTTSALKSTAGTSNNCSPSSVQAARKSVQSTAELVAQISEQLQHYGTIFDTSTLASNSNNNIKETNKQQLHLQRNANSLSSLPENDVEIVGESTAKKRLGKMSDQIQNNSQDIELLNGRHKTENAVNNKKEGKKKRGRPKMTDTGIYLNNLNDGMNERSTITKTLKSSKEVGNTQKFNWFEKYPLPNVGNVDDTSTSQIPSTILENPCNSYALPVNNGQNLTKEEEKRKILILPYMDIGEPDWLVHGLPERERYLFPDFDSFSSSFQSLKQKFKESDSRNWRL</sequence>
<dbReference type="AlphaFoldDB" id="A0A915M8Z9"/>
<dbReference type="GO" id="GO:0005739">
    <property type="term" value="C:mitochondrion"/>
    <property type="evidence" value="ECO:0007669"/>
    <property type="project" value="UniProtKB-SubCell"/>
</dbReference>
<keyword evidence="8" id="KW-0496">Mitochondrion</keyword>
<evidence type="ECO:0000256" key="8">
    <source>
        <dbReference type="ARBA" id="ARBA00023128"/>
    </source>
</evidence>
<dbReference type="WBParaSite" id="scaffold34808_cov217.g21775">
    <property type="protein sequence ID" value="scaffold34808_cov217.g21775"/>
    <property type="gene ID" value="scaffold34808_cov217.g21775"/>
</dbReference>
<dbReference type="FunFam" id="3.30.830.10:FF:000002">
    <property type="entry name" value="Mitochondrial-processing peptidase subunit beta"/>
    <property type="match status" value="1"/>
</dbReference>
<dbReference type="Pfam" id="PF05193">
    <property type="entry name" value="Peptidase_M16_C"/>
    <property type="match status" value="1"/>
</dbReference>
<evidence type="ECO:0000259" key="12">
    <source>
        <dbReference type="Pfam" id="PF05193"/>
    </source>
</evidence>
<keyword evidence="4" id="KW-0479">Metal-binding</keyword>
<evidence type="ECO:0000256" key="6">
    <source>
        <dbReference type="ARBA" id="ARBA00022833"/>
    </source>
</evidence>
<dbReference type="InterPro" id="IPR001431">
    <property type="entry name" value="Pept_M16_Zn_BS"/>
</dbReference>
<protein>
    <submittedName>
        <fullName evidence="14">Mitochondrial-processing peptidase subunit beta</fullName>
    </submittedName>
</protein>
<comment type="similarity">
    <text evidence="9">Belongs to the peptidase M16 family.</text>
</comment>
<keyword evidence="6" id="KW-0862">Zinc</keyword>
<dbReference type="PANTHER" id="PTHR11851">
    <property type="entry name" value="METALLOPROTEASE"/>
    <property type="match status" value="1"/>
</dbReference>
<evidence type="ECO:0000256" key="4">
    <source>
        <dbReference type="ARBA" id="ARBA00022723"/>
    </source>
</evidence>
<dbReference type="Pfam" id="PF00675">
    <property type="entry name" value="Peptidase_M16"/>
    <property type="match status" value="1"/>
</dbReference>
<dbReference type="GO" id="GO:0046872">
    <property type="term" value="F:metal ion binding"/>
    <property type="evidence" value="ECO:0007669"/>
    <property type="project" value="UniProtKB-KW"/>
</dbReference>
<evidence type="ECO:0000256" key="9">
    <source>
        <dbReference type="RuleBase" id="RU004447"/>
    </source>
</evidence>
<evidence type="ECO:0000256" key="7">
    <source>
        <dbReference type="ARBA" id="ARBA00023049"/>
    </source>
</evidence>
<organism evidence="13 14">
    <name type="scientific">Meloidogyne javanica</name>
    <name type="common">Root-knot nematode worm</name>
    <dbReference type="NCBI Taxonomy" id="6303"/>
    <lineage>
        <taxon>Eukaryota</taxon>
        <taxon>Metazoa</taxon>
        <taxon>Ecdysozoa</taxon>
        <taxon>Nematoda</taxon>
        <taxon>Chromadorea</taxon>
        <taxon>Rhabditida</taxon>
        <taxon>Tylenchina</taxon>
        <taxon>Tylenchomorpha</taxon>
        <taxon>Tylenchoidea</taxon>
        <taxon>Meloidogynidae</taxon>
        <taxon>Meloidogyninae</taxon>
        <taxon>Meloidogyne</taxon>
        <taxon>Meloidogyne incognita group</taxon>
    </lineage>
</organism>
<evidence type="ECO:0000313" key="13">
    <source>
        <dbReference type="Proteomes" id="UP000887561"/>
    </source>
</evidence>
<evidence type="ECO:0000259" key="11">
    <source>
        <dbReference type="Pfam" id="PF00675"/>
    </source>
</evidence>
<evidence type="ECO:0000256" key="5">
    <source>
        <dbReference type="ARBA" id="ARBA00022801"/>
    </source>
</evidence>
<keyword evidence="5" id="KW-0378">Hydrolase</keyword>
<comment type="subcellular location">
    <subcellularLocation>
        <location evidence="2">Mitochondrion</location>
    </subcellularLocation>
</comment>
<name>A0A915M8Z9_MELJA</name>
<dbReference type="PANTHER" id="PTHR11851:SF149">
    <property type="entry name" value="GH01077P"/>
    <property type="match status" value="1"/>
</dbReference>
<dbReference type="GO" id="GO:0006627">
    <property type="term" value="P:protein processing involved in protein targeting to mitochondrion"/>
    <property type="evidence" value="ECO:0007669"/>
    <property type="project" value="TreeGrafter"/>
</dbReference>